<dbReference type="GeneID" id="39987527"/>
<reference evidence="1 2" key="1">
    <citation type="submission" date="2017-03" db="EMBL/GenBank/DDBJ databases">
        <title>An alternative strategy for trypanosome survival in the mammalian bloodstream revealed through genome and transcriptome analysis of the ubiquitous bovine parasite Trypanosoma (Megatrypanum) theileri.</title>
        <authorList>
            <person name="Kelly S."/>
            <person name="Ivens A."/>
            <person name="Mott A."/>
            <person name="O'Neill E."/>
            <person name="Emms D."/>
            <person name="Macleod O."/>
            <person name="Voorheis P."/>
            <person name="Matthews J."/>
            <person name="Matthews K."/>
            <person name="Carrington M."/>
        </authorList>
    </citation>
    <scope>NUCLEOTIDE SEQUENCE [LARGE SCALE GENOMIC DNA]</scope>
    <source>
        <strain evidence="1">Edinburgh</strain>
    </source>
</reference>
<keyword evidence="2" id="KW-1185">Reference proteome</keyword>
<evidence type="ECO:0000313" key="1">
    <source>
        <dbReference type="EMBL" id="ORC86860.1"/>
    </source>
</evidence>
<name>A0A1X0NRW9_9TRYP</name>
<accession>A0A1X0NRW9</accession>
<dbReference type="Proteomes" id="UP000192257">
    <property type="component" value="Unassembled WGS sequence"/>
</dbReference>
<sequence length="111" mass="12428">MKNVLAFPKKDAGASVSKKLRKKEKKKKMVYSILLGPAPAFCFWRSSLRFEDACSHLGNVQSFAKRSATAPKSLFFLIWRKESGASQCTPPPRRPVKKEKCLKINSGGLNK</sequence>
<proteinExistence type="predicted"/>
<comment type="caution">
    <text evidence="1">The sequence shown here is derived from an EMBL/GenBank/DDBJ whole genome shotgun (WGS) entry which is preliminary data.</text>
</comment>
<dbReference type="VEuPathDB" id="TriTrypDB:TM35_000251560"/>
<dbReference type="RefSeq" id="XP_028880926.1">
    <property type="nucleotide sequence ID" value="XM_029027747.1"/>
</dbReference>
<dbReference type="EMBL" id="NBCO01000025">
    <property type="protein sequence ID" value="ORC86860.1"/>
    <property type="molecule type" value="Genomic_DNA"/>
</dbReference>
<gene>
    <name evidence="1" type="ORF">TM35_000251560</name>
</gene>
<evidence type="ECO:0000313" key="2">
    <source>
        <dbReference type="Proteomes" id="UP000192257"/>
    </source>
</evidence>
<dbReference type="AlphaFoldDB" id="A0A1X0NRW9"/>
<protein>
    <submittedName>
        <fullName evidence="1">Uncharacterized protein</fullName>
    </submittedName>
</protein>
<organism evidence="1 2">
    <name type="scientific">Trypanosoma theileri</name>
    <dbReference type="NCBI Taxonomy" id="67003"/>
    <lineage>
        <taxon>Eukaryota</taxon>
        <taxon>Discoba</taxon>
        <taxon>Euglenozoa</taxon>
        <taxon>Kinetoplastea</taxon>
        <taxon>Metakinetoplastina</taxon>
        <taxon>Trypanosomatida</taxon>
        <taxon>Trypanosomatidae</taxon>
        <taxon>Trypanosoma</taxon>
    </lineage>
</organism>